<gene>
    <name evidence="3" type="ordered locus">Rcas_1916</name>
</gene>
<sequence>MVSVLTVCFSHPSSAPAMDVALRCGIPDLQQALLTLLQQRGWRHNPDAPLLAMLDAPFGYALRTLPAAALAHRQVVVVTHNPCPEYWDDLWEFRPAILRASQCRLPALERALIDAAAGRRARLTPPHASPLTPAERAVLRAIAHGRTNQQIAQDLRLSARRIANLGRRCTANCGCRDAVPPSCTPGDGGNCWLRRTGHPSDRLWRNMSQTCPFRCCVAPRAQRAISSSPGRDRRRSTLPSRKRTFRSPQGYYIQSALLHLPCRKDGYG</sequence>
<dbReference type="GO" id="GO:0003677">
    <property type="term" value="F:DNA binding"/>
    <property type="evidence" value="ECO:0007669"/>
    <property type="project" value="InterPro"/>
</dbReference>
<dbReference type="InterPro" id="IPR000792">
    <property type="entry name" value="Tscrpt_reg_LuxR_C"/>
</dbReference>
<accession>A7NKI6</accession>
<dbReference type="Pfam" id="PF00196">
    <property type="entry name" value="GerE"/>
    <property type="match status" value="1"/>
</dbReference>
<dbReference type="GO" id="GO:0006355">
    <property type="term" value="P:regulation of DNA-templated transcription"/>
    <property type="evidence" value="ECO:0007669"/>
    <property type="project" value="InterPro"/>
</dbReference>
<dbReference type="Gene3D" id="1.10.10.10">
    <property type="entry name" value="Winged helix-like DNA-binding domain superfamily/Winged helix DNA-binding domain"/>
    <property type="match status" value="1"/>
</dbReference>
<dbReference type="HOGENOM" id="CLU_1160373_0_0_0"/>
<dbReference type="InterPro" id="IPR016032">
    <property type="entry name" value="Sig_transdc_resp-reg_C-effctor"/>
</dbReference>
<dbReference type="Proteomes" id="UP000000263">
    <property type="component" value="Chromosome"/>
</dbReference>
<dbReference type="AlphaFoldDB" id="A7NKI6"/>
<feature type="region of interest" description="Disordered" evidence="1">
    <location>
        <begin position="224"/>
        <end position="245"/>
    </location>
</feature>
<keyword evidence="4" id="KW-1185">Reference proteome</keyword>
<feature type="domain" description="HTH luxR-type" evidence="2">
    <location>
        <begin position="130"/>
        <end position="160"/>
    </location>
</feature>
<protein>
    <submittedName>
        <fullName evidence="3">Response regulator receiver protein</fullName>
    </submittedName>
</protein>
<proteinExistence type="predicted"/>
<evidence type="ECO:0000259" key="2">
    <source>
        <dbReference type="Pfam" id="PF00196"/>
    </source>
</evidence>
<feature type="compositionally biased region" description="Basic residues" evidence="1">
    <location>
        <begin position="232"/>
        <end position="245"/>
    </location>
</feature>
<evidence type="ECO:0000313" key="3">
    <source>
        <dbReference type="EMBL" id="ABU58006.1"/>
    </source>
</evidence>
<dbReference type="EMBL" id="CP000804">
    <property type="protein sequence ID" value="ABU58006.1"/>
    <property type="molecule type" value="Genomic_DNA"/>
</dbReference>
<name>A7NKI6_ROSCS</name>
<dbReference type="KEGG" id="rca:Rcas_1916"/>
<evidence type="ECO:0000313" key="4">
    <source>
        <dbReference type="Proteomes" id="UP000000263"/>
    </source>
</evidence>
<dbReference type="eggNOG" id="COG2197">
    <property type="taxonomic scope" value="Bacteria"/>
</dbReference>
<evidence type="ECO:0000256" key="1">
    <source>
        <dbReference type="SAM" id="MobiDB-lite"/>
    </source>
</evidence>
<reference evidence="3 4" key="1">
    <citation type="submission" date="2007-08" db="EMBL/GenBank/DDBJ databases">
        <title>Complete sequence of Roseiflexus castenholzii DSM 13941.</title>
        <authorList>
            <consortium name="US DOE Joint Genome Institute"/>
            <person name="Copeland A."/>
            <person name="Lucas S."/>
            <person name="Lapidus A."/>
            <person name="Barry K."/>
            <person name="Glavina del Rio T."/>
            <person name="Dalin E."/>
            <person name="Tice H."/>
            <person name="Pitluck S."/>
            <person name="Thompson L.S."/>
            <person name="Brettin T."/>
            <person name="Bruce D."/>
            <person name="Detter J.C."/>
            <person name="Han C."/>
            <person name="Tapia R."/>
            <person name="Schmutz J."/>
            <person name="Larimer F."/>
            <person name="Land M."/>
            <person name="Hauser L."/>
            <person name="Kyrpides N."/>
            <person name="Mikhailova N."/>
            <person name="Bryant D.A."/>
            <person name="Hanada S."/>
            <person name="Tsukatani Y."/>
            <person name="Richardson P."/>
        </authorList>
    </citation>
    <scope>NUCLEOTIDE SEQUENCE [LARGE SCALE GENOMIC DNA]</scope>
    <source>
        <strain evidence="4">DSM 13941 / HLO8</strain>
    </source>
</reference>
<dbReference type="SUPFAM" id="SSF46894">
    <property type="entry name" value="C-terminal effector domain of the bipartite response regulators"/>
    <property type="match status" value="1"/>
</dbReference>
<organism evidence="3 4">
    <name type="scientific">Roseiflexus castenholzii (strain DSM 13941 / HLO8)</name>
    <dbReference type="NCBI Taxonomy" id="383372"/>
    <lineage>
        <taxon>Bacteria</taxon>
        <taxon>Bacillati</taxon>
        <taxon>Chloroflexota</taxon>
        <taxon>Chloroflexia</taxon>
        <taxon>Chloroflexales</taxon>
        <taxon>Roseiflexineae</taxon>
        <taxon>Roseiflexaceae</taxon>
        <taxon>Roseiflexus</taxon>
    </lineage>
</organism>
<dbReference type="STRING" id="383372.Rcas_1916"/>
<dbReference type="InterPro" id="IPR036388">
    <property type="entry name" value="WH-like_DNA-bd_sf"/>
</dbReference>